<feature type="region of interest" description="Disordered" evidence="1">
    <location>
        <begin position="70"/>
        <end position="126"/>
    </location>
</feature>
<dbReference type="EMBL" id="ML995976">
    <property type="protein sequence ID" value="KAF2763667.1"/>
    <property type="molecule type" value="Genomic_DNA"/>
</dbReference>
<proteinExistence type="predicted"/>
<evidence type="ECO:0000313" key="3">
    <source>
        <dbReference type="Proteomes" id="UP000799436"/>
    </source>
</evidence>
<dbReference type="Proteomes" id="UP000799436">
    <property type="component" value="Unassembled WGS sequence"/>
</dbReference>
<sequence>MSSNYTALQFHNQYVAIRTILVSVPPLAPRIPIIASSTTALMIPVANPPTLATTPQTHRLPTRRTILRRRRRVRRPPTSKKLIAPLPPSRLADADTTPSHPTARQNSLAPLPPPAPTPRANAPGSLRGRRLLARLVARTAALLRRLCVASGRARSRRSNLSFRLPSVAPRGRRRFRRSTRCSGKGCCGRLGGGRGRARVLLGLPGRCPWLACWLVGGWMDGGGRLCWGLWEGALAALLCWEGGFLCWRDKSV</sequence>
<dbReference type="AlphaFoldDB" id="A0A6G1KSV4"/>
<keyword evidence="3" id="KW-1185">Reference proteome</keyword>
<organism evidence="2 3">
    <name type="scientific">Teratosphaeria nubilosa</name>
    <dbReference type="NCBI Taxonomy" id="161662"/>
    <lineage>
        <taxon>Eukaryota</taxon>
        <taxon>Fungi</taxon>
        <taxon>Dikarya</taxon>
        <taxon>Ascomycota</taxon>
        <taxon>Pezizomycotina</taxon>
        <taxon>Dothideomycetes</taxon>
        <taxon>Dothideomycetidae</taxon>
        <taxon>Mycosphaerellales</taxon>
        <taxon>Teratosphaeriaceae</taxon>
        <taxon>Teratosphaeria</taxon>
    </lineage>
</organism>
<evidence type="ECO:0000256" key="1">
    <source>
        <dbReference type="SAM" id="MobiDB-lite"/>
    </source>
</evidence>
<feature type="compositionally biased region" description="Polar residues" evidence="1">
    <location>
        <begin position="96"/>
        <end position="108"/>
    </location>
</feature>
<gene>
    <name evidence="2" type="ORF">EJ03DRAFT_59049</name>
</gene>
<reference evidence="2" key="1">
    <citation type="journal article" date="2020" name="Stud. Mycol.">
        <title>101 Dothideomycetes genomes: a test case for predicting lifestyles and emergence of pathogens.</title>
        <authorList>
            <person name="Haridas S."/>
            <person name="Albert R."/>
            <person name="Binder M."/>
            <person name="Bloem J."/>
            <person name="Labutti K."/>
            <person name="Salamov A."/>
            <person name="Andreopoulos B."/>
            <person name="Baker S."/>
            <person name="Barry K."/>
            <person name="Bills G."/>
            <person name="Bluhm B."/>
            <person name="Cannon C."/>
            <person name="Castanera R."/>
            <person name="Culley D."/>
            <person name="Daum C."/>
            <person name="Ezra D."/>
            <person name="Gonzalez J."/>
            <person name="Henrissat B."/>
            <person name="Kuo A."/>
            <person name="Liang C."/>
            <person name="Lipzen A."/>
            <person name="Lutzoni F."/>
            <person name="Magnuson J."/>
            <person name="Mondo S."/>
            <person name="Nolan M."/>
            <person name="Ohm R."/>
            <person name="Pangilinan J."/>
            <person name="Park H.-J."/>
            <person name="Ramirez L."/>
            <person name="Alfaro M."/>
            <person name="Sun H."/>
            <person name="Tritt A."/>
            <person name="Yoshinaga Y."/>
            <person name="Zwiers L.-H."/>
            <person name="Turgeon B."/>
            <person name="Goodwin S."/>
            <person name="Spatafora J."/>
            <person name="Crous P."/>
            <person name="Grigoriev I."/>
        </authorList>
    </citation>
    <scope>NUCLEOTIDE SEQUENCE</scope>
    <source>
        <strain evidence="2">CBS 116005</strain>
    </source>
</reference>
<evidence type="ECO:0000313" key="2">
    <source>
        <dbReference type="EMBL" id="KAF2763667.1"/>
    </source>
</evidence>
<name>A0A6G1KSV4_9PEZI</name>
<protein>
    <submittedName>
        <fullName evidence="2">Uncharacterized protein</fullName>
    </submittedName>
</protein>
<accession>A0A6G1KSV4</accession>